<gene>
    <name evidence="5" type="primary">recX</name>
    <name evidence="9" type="ORF">FVR03_18300</name>
</gene>
<dbReference type="PANTHER" id="PTHR33602">
    <property type="entry name" value="REGULATORY PROTEIN RECX FAMILY PROTEIN"/>
    <property type="match status" value="1"/>
</dbReference>
<evidence type="ECO:0000259" key="6">
    <source>
        <dbReference type="Pfam" id="PF02631"/>
    </source>
</evidence>
<dbReference type="GO" id="GO:0006282">
    <property type="term" value="P:regulation of DNA repair"/>
    <property type="evidence" value="ECO:0007669"/>
    <property type="project" value="UniProtKB-UniRule"/>
</dbReference>
<organism evidence="9 10">
    <name type="scientific">Pontibacter qinzhouensis</name>
    <dbReference type="NCBI Taxonomy" id="2603253"/>
    <lineage>
        <taxon>Bacteria</taxon>
        <taxon>Pseudomonadati</taxon>
        <taxon>Bacteroidota</taxon>
        <taxon>Cytophagia</taxon>
        <taxon>Cytophagales</taxon>
        <taxon>Hymenobacteraceae</taxon>
        <taxon>Pontibacter</taxon>
    </lineage>
</organism>
<comment type="subcellular location">
    <subcellularLocation>
        <location evidence="1 5">Cytoplasm</location>
    </subcellularLocation>
</comment>
<keyword evidence="10" id="KW-1185">Reference proteome</keyword>
<comment type="similarity">
    <text evidence="2 5">Belongs to the RecX family.</text>
</comment>
<evidence type="ECO:0000313" key="9">
    <source>
        <dbReference type="EMBL" id="TXK33873.1"/>
    </source>
</evidence>
<evidence type="ECO:0000259" key="8">
    <source>
        <dbReference type="Pfam" id="PF21982"/>
    </source>
</evidence>
<evidence type="ECO:0000313" key="10">
    <source>
        <dbReference type="Proteomes" id="UP000321926"/>
    </source>
</evidence>
<accession>A0A5C8JA69</accession>
<evidence type="ECO:0000256" key="5">
    <source>
        <dbReference type="HAMAP-Rule" id="MF_01114"/>
    </source>
</evidence>
<feature type="domain" description="RecX third three-helical" evidence="7">
    <location>
        <begin position="111"/>
        <end position="155"/>
    </location>
</feature>
<dbReference type="InterPro" id="IPR003783">
    <property type="entry name" value="Regulatory_RecX"/>
</dbReference>
<dbReference type="InterPro" id="IPR053926">
    <property type="entry name" value="RecX_HTH_1st"/>
</dbReference>
<evidence type="ECO:0000256" key="2">
    <source>
        <dbReference type="ARBA" id="ARBA00009695"/>
    </source>
</evidence>
<protein>
    <recommendedName>
        <fullName evidence="3 5">Regulatory protein RecX</fullName>
    </recommendedName>
</protein>
<evidence type="ECO:0000256" key="1">
    <source>
        <dbReference type="ARBA" id="ARBA00004496"/>
    </source>
</evidence>
<dbReference type="AlphaFoldDB" id="A0A5C8JA69"/>
<dbReference type="InterPro" id="IPR053924">
    <property type="entry name" value="RecX_HTH_2nd"/>
</dbReference>
<dbReference type="Pfam" id="PF02631">
    <property type="entry name" value="RecX_HTH2"/>
    <property type="match status" value="1"/>
</dbReference>
<comment type="caution">
    <text evidence="9">The sequence shown here is derived from an EMBL/GenBank/DDBJ whole genome shotgun (WGS) entry which is preliminary data.</text>
</comment>
<sequence>MENENRKKSYTPKQALIKAAAYCAYQERTQQEVRTKLYSYGLTPDEVEELIVRLSQEKLLDEERYAQAFVRGKYGLKKWGRRKIMQGLKAKGISDYCIKQGLKEIDPEQYEQNMHQLLEKKASTEKEKNPFLRRQKLAYFLMSKGYENDLVNDALKGLE</sequence>
<dbReference type="Pfam" id="PF21981">
    <property type="entry name" value="RecX_HTH3"/>
    <property type="match status" value="1"/>
</dbReference>
<name>A0A5C8JA69_9BACT</name>
<proteinExistence type="inferred from homology"/>
<dbReference type="HAMAP" id="MF_01114">
    <property type="entry name" value="RecX"/>
    <property type="match status" value="1"/>
</dbReference>
<dbReference type="OrthoDB" id="1523826at2"/>
<dbReference type="GO" id="GO:0005737">
    <property type="term" value="C:cytoplasm"/>
    <property type="evidence" value="ECO:0007669"/>
    <property type="project" value="UniProtKB-SubCell"/>
</dbReference>
<evidence type="ECO:0000256" key="4">
    <source>
        <dbReference type="ARBA" id="ARBA00022490"/>
    </source>
</evidence>
<feature type="domain" description="RecX first three-helical" evidence="8">
    <location>
        <begin position="15"/>
        <end position="54"/>
    </location>
</feature>
<dbReference type="Gene3D" id="1.10.10.10">
    <property type="entry name" value="Winged helix-like DNA-binding domain superfamily/Winged helix DNA-binding domain"/>
    <property type="match status" value="3"/>
</dbReference>
<evidence type="ECO:0000259" key="7">
    <source>
        <dbReference type="Pfam" id="PF21981"/>
    </source>
</evidence>
<feature type="domain" description="RecX second three-helical" evidence="6">
    <location>
        <begin position="61"/>
        <end position="102"/>
    </location>
</feature>
<dbReference type="EMBL" id="VRTY01000084">
    <property type="protein sequence ID" value="TXK33873.1"/>
    <property type="molecule type" value="Genomic_DNA"/>
</dbReference>
<dbReference type="InterPro" id="IPR036388">
    <property type="entry name" value="WH-like_DNA-bd_sf"/>
</dbReference>
<reference evidence="9 10" key="1">
    <citation type="submission" date="2019-08" db="EMBL/GenBank/DDBJ databases">
        <authorList>
            <person name="Shi S."/>
        </authorList>
    </citation>
    <scope>NUCLEOTIDE SEQUENCE [LARGE SCALE GENOMIC DNA]</scope>
    <source>
        <strain evidence="9 10">GY10130</strain>
    </source>
</reference>
<dbReference type="Pfam" id="PF21982">
    <property type="entry name" value="RecX_HTH1"/>
    <property type="match status" value="1"/>
</dbReference>
<dbReference type="RefSeq" id="WP_147923217.1">
    <property type="nucleotide sequence ID" value="NZ_VRTY01000084.1"/>
</dbReference>
<dbReference type="PANTHER" id="PTHR33602:SF1">
    <property type="entry name" value="REGULATORY PROTEIN RECX FAMILY PROTEIN"/>
    <property type="match status" value="1"/>
</dbReference>
<comment type="function">
    <text evidence="5">Modulates RecA activity.</text>
</comment>
<evidence type="ECO:0000256" key="3">
    <source>
        <dbReference type="ARBA" id="ARBA00018111"/>
    </source>
</evidence>
<dbReference type="InterPro" id="IPR053925">
    <property type="entry name" value="RecX_HTH_3rd"/>
</dbReference>
<keyword evidence="4 5" id="KW-0963">Cytoplasm</keyword>
<dbReference type="Proteomes" id="UP000321926">
    <property type="component" value="Unassembled WGS sequence"/>
</dbReference>